<proteinExistence type="predicted"/>
<dbReference type="RefSeq" id="WP_060635179.1">
    <property type="nucleotide sequence ID" value="NZ_CBXV010000001.1"/>
</dbReference>
<dbReference type="OrthoDB" id="270809at2"/>
<dbReference type="InterPro" id="IPR029069">
    <property type="entry name" value="HotDog_dom_sf"/>
</dbReference>
<dbReference type="Proteomes" id="UP000031518">
    <property type="component" value="Unassembled WGS sequence"/>
</dbReference>
<dbReference type="AlphaFoldDB" id="A0A0B6WVJ2"/>
<reference evidence="2 3" key="2">
    <citation type="submission" date="2015-01" db="EMBL/GenBank/DDBJ databases">
        <title>Complete genome sequence of Pyrinomonas methylaliphatogenes type strain K22T.</title>
        <authorList>
            <person name="Lee K.C.Y."/>
            <person name="Power J.F."/>
            <person name="Dunfield P.F."/>
            <person name="Morgan X.C."/>
            <person name="Huttenhower C."/>
            <person name="Stott M.B."/>
        </authorList>
    </citation>
    <scope>NUCLEOTIDE SEQUENCE [LARGE SCALE GENOMIC DNA]</scope>
    <source>
        <strain evidence="2 3">K22</strain>
    </source>
</reference>
<dbReference type="InterPro" id="IPR013114">
    <property type="entry name" value="FabA_FabZ"/>
</dbReference>
<evidence type="ECO:0000313" key="2">
    <source>
        <dbReference type="EMBL" id="CDM64135.1"/>
    </source>
</evidence>
<sequence>MRYLLVDQILDLAVGDHIRALKNVTASDAFAVTRASGHIVLPASMMLEAMAQAAGLLVAASWPDAQPLLAKVNGFQTNAEARPGARLLISARLAEARAMEGCALSASAESDDGLRAEATIYLALVPFAGEAQRDEARARLMGLFPQIFARA</sequence>
<name>A0A0B6WVJ2_9BACT</name>
<keyword evidence="3" id="KW-1185">Reference proteome</keyword>
<dbReference type="SUPFAM" id="SSF54637">
    <property type="entry name" value="Thioesterase/thiol ester dehydrase-isomerase"/>
    <property type="match status" value="1"/>
</dbReference>
<dbReference type="EMBL" id="CBXV010000001">
    <property type="protein sequence ID" value="CDM64135.1"/>
    <property type="molecule type" value="Genomic_DNA"/>
</dbReference>
<dbReference type="Pfam" id="PF07977">
    <property type="entry name" value="FabA"/>
    <property type="match status" value="1"/>
</dbReference>
<evidence type="ECO:0000313" key="3">
    <source>
        <dbReference type="Proteomes" id="UP000031518"/>
    </source>
</evidence>
<dbReference type="STRING" id="454194.PYK22_00127"/>
<accession>A0A0B6WVJ2</accession>
<dbReference type="PANTHER" id="PTHR30272">
    <property type="entry name" value="3-HYDROXYACYL-[ACYL-CARRIER-PROTEIN] DEHYDRATASE"/>
    <property type="match status" value="1"/>
</dbReference>
<dbReference type="PANTHER" id="PTHR30272:SF1">
    <property type="entry name" value="3-HYDROXYACYL-[ACYL-CARRIER-PROTEIN] DEHYDRATASE"/>
    <property type="match status" value="1"/>
</dbReference>
<evidence type="ECO:0000256" key="1">
    <source>
        <dbReference type="ARBA" id="ARBA00023239"/>
    </source>
</evidence>
<dbReference type="EC" id="4.2.1.-" evidence="2"/>
<protein>
    <submittedName>
        <fullName evidence="2">3-hydroxyacyl-(Acyl-carrier-protein) dehydratase</fullName>
        <ecNumber evidence="2">4.2.1.-</ecNumber>
    </submittedName>
</protein>
<dbReference type="GO" id="GO:0016829">
    <property type="term" value="F:lyase activity"/>
    <property type="evidence" value="ECO:0007669"/>
    <property type="project" value="UniProtKB-KW"/>
</dbReference>
<dbReference type="Gene3D" id="3.10.129.10">
    <property type="entry name" value="Hotdog Thioesterase"/>
    <property type="match status" value="1"/>
</dbReference>
<organism evidence="2 3">
    <name type="scientific">Pyrinomonas methylaliphatogenes</name>
    <dbReference type="NCBI Taxonomy" id="454194"/>
    <lineage>
        <taxon>Bacteria</taxon>
        <taxon>Pseudomonadati</taxon>
        <taxon>Acidobacteriota</taxon>
        <taxon>Blastocatellia</taxon>
        <taxon>Blastocatellales</taxon>
        <taxon>Pyrinomonadaceae</taxon>
        <taxon>Pyrinomonas</taxon>
    </lineage>
</organism>
<keyword evidence="1 2" id="KW-0456">Lyase</keyword>
<gene>
    <name evidence="2" type="ORF">PYK22_00127</name>
</gene>
<reference evidence="2 3" key="1">
    <citation type="submission" date="2013-12" db="EMBL/GenBank/DDBJ databases">
        <authorList>
            <person name="Stott M."/>
        </authorList>
    </citation>
    <scope>NUCLEOTIDE SEQUENCE [LARGE SCALE GENOMIC DNA]</scope>
    <source>
        <strain evidence="2 3">K22</strain>
    </source>
</reference>